<dbReference type="RefSeq" id="WP_170875914.1">
    <property type="nucleotide sequence ID" value="NZ_MXLQ01000015.1"/>
</dbReference>
<dbReference type="AlphaFoldDB" id="A0A754AZA9"/>
<organism evidence="2">
    <name type="scientific">Salmonella enterica</name>
    <name type="common">Salmonella choleraesuis</name>
    <dbReference type="NCBI Taxonomy" id="28901"/>
    <lineage>
        <taxon>Bacteria</taxon>
        <taxon>Pseudomonadati</taxon>
        <taxon>Pseudomonadota</taxon>
        <taxon>Gammaproteobacteria</taxon>
        <taxon>Enterobacterales</taxon>
        <taxon>Enterobacteriaceae</taxon>
        <taxon>Salmonella</taxon>
    </lineage>
</organism>
<comment type="caution">
    <text evidence="2">The sequence shown here is derived from an EMBL/GenBank/DDBJ whole genome shotgun (WGS) entry which is preliminary data.</text>
</comment>
<accession>A0A754AZA9</accession>
<name>A0A754AZA9_SALER</name>
<evidence type="ECO:0000259" key="1">
    <source>
        <dbReference type="Pfam" id="PF04233"/>
    </source>
</evidence>
<reference evidence="2" key="2">
    <citation type="submission" date="2020-02" db="EMBL/GenBank/DDBJ databases">
        <authorList>
            <consortium name="NCBI Pathogen Detection Project"/>
        </authorList>
    </citation>
    <scope>NUCLEOTIDE SEQUENCE</scope>
    <source>
        <strain evidence="2">MA.MZ045</strain>
    </source>
</reference>
<reference evidence="2" key="1">
    <citation type="journal article" date="2018" name="Genome Biol.">
        <title>SKESA: strategic k-mer extension for scrupulous assemblies.</title>
        <authorList>
            <person name="Souvorov A."/>
            <person name="Agarwala R."/>
            <person name="Lipman D.J."/>
        </authorList>
    </citation>
    <scope>NUCLEOTIDE SEQUENCE</scope>
    <source>
        <strain evidence="2">MA.MZ045</strain>
    </source>
</reference>
<dbReference type="EMBL" id="DAAWNC010000006">
    <property type="protein sequence ID" value="HAF8579081.1"/>
    <property type="molecule type" value="Genomic_DNA"/>
</dbReference>
<evidence type="ECO:0000313" key="2">
    <source>
        <dbReference type="EMBL" id="HAF8579081.1"/>
    </source>
</evidence>
<sequence length="273" mass="30883">MMLTAGDIAVCMRLPPEKIIEYLAKKEVFISWDWHDLWQEEHAGAKTIAKVTRLDILQDIYNALEKAAAEGKTGRWFRKELEPVLQAKGWWGRIAEVNPDTGEEQEIQAGSPWRLDTIFRTNMSMVYSAGRWAEQVQNTDDRPYWLYVAIRDAHTRQEHLLLDQTVLPASHPFWQKYYPPNGWGCRCSVIALTAQEVKERGLFIGGLEGVLGEKMQMVSGATGEMRPVATWTVGGKTVSPDPGFSYNPGAAYRPDLNKYSGPLAELAKRELSQ</sequence>
<dbReference type="Pfam" id="PF04233">
    <property type="entry name" value="Phage_Mu_F"/>
    <property type="match status" value="1"/>
</dbReference>
<proteinExistence type="predicted"/>
<dbReference type="InterPro" id="IPR006528">
    <property type="entry name" value="Phage_head_morphogenesis_dom"/>
</dbReference>
<feature type="domain" description="Phage head morphogenesis" evidence="1">
    <location>
        <begin position="58"/>
        <end position="190"/>
    </location>
</feature>
<protein>
    <submittedName>
        <fullName evidence="2">Phage head morphogenesis protein</fullName>
    </submittedName>
</protein>
<gene>
    <name evidence="2" type="ORF">G5T75_003010</name>
</gene>